<comment type="caution">
    <text evidence="1">The sequence shown here is derived from an EMBL/GenBank/DDBJ whole genome shotgun (WGS) entry which is preliminary data.</text>
</comment>
<dbReference type="AlphaFoldDB" id="X0TFW6"/>
<dbReference type="EMBL" id="BARS01016260">
    <property type="protein sequence ID" value="GAF86221.1"/>
    <property type="molecule type" value="Genomic_DNA"/>
</dbReference>
<evidence type="ECO:0000313" key="1">
    <source>
        <dbReference type="EMBL" id="GAF86221.1"/>
    </source>
</evidence>
<reference evidence="1" key="1">
    <citation type="journal article" date="2014" name="Front. Microbiol.">
        <title>High frequency of phylogenetically diverse reductive dehalogenase-homologous genes in deep subseafloor sedimentary metagenomes.</title>
        <authorList>
            <person name="Kawai M."/>
            <person name="Futagami T."/>
            <person name="Toyoda A."/>
            <person name="Takaki Y."/>
            <person name="Nishi S."/>
            <person name="Hori S."/>
            <person name="Arai W."/>
            <person name="Tsubouchi T."/>
            <person name="Morono Y."/>
            <person name="Uchiyama I."/>
            <person name="Ito T."/>
            <person name="Fujiyama A."/>
            <person name="Inagaki F."/>
            <person name="Takami H."/>
        </authorList>
    </citation>
    <scope>NUCLEOTIDE SEQUENCE</scope>
    <source>
        <strain evidence="1">Expedition CK06-06</strain>
    </source>
</reference>
<gene>
    <name evidence="1" type="ORF">S01H1_26788</name>
</gene>
<organism evidence="1">
    <name type="scientific">marine sediment metagenome</name>
    <dbReference type="NCBI Taxonomy" id="412755"/>
    <lineage>
        <taxon>unclassified sequences</taxon>
        <taxon>metagenomes</taxon>
        <taxon>ecological metagenomes</taxon>
    </lineage>
</organism>
<accession>X0TFW6</accession>
<sequence>ALISLGKIIYARVKGLLGKGDSDTNTGIGVGGEPIYTKPPMDDDEVLREVWGVQ</sequence>
<name>X0TFW6_9ZZZZ</name>
<feature type="non-terminal residue" evidence="1">
    <location>
        <position position="1"/>
    </location>
</feature>
<protein>
    <submittedName>
        <fullName evidence="1">Uncharacterized protein</fullName>
    </submittedName>
</protein>
<proteinExistence type="predicted"/>